<evidence type="ECO:0000256" key="1">
    <source>
        <dbReference type="SAM" id="MobiDB-lite"/>
    </source>
</evidence>
<feature type="domain" description="DUF8148" evidence="2">
    <location>
        <begin position="30"/>
        <end position="162"/>
    </location>
</feature>
<proteinExistence type="predicted"/>
<accession>A0A1H3KHX7</accession>
<feature type="domain" description="DUF8148" evidence="3">
    <location>
        <begin position="177"/>
        <end position="243"/>
    </location>
</feature>
<feature type="region of interest" description="Disordered" evidence="1">
    <location>
        <begin position="657"/>
        <end position="683"/>
    </location>
</feature>
<feature type="domain" description="DUF8148" evidence="4">
    <location>
        <begin position="246"/>
        <end position="548"/>
    </location>
</feature>
<keyword evidence="6" id="KW-1185">Reference proteome</keyword>
<dbReference type="Pfam" id="PF26473">
    <property type="entry name" value="DUF8148"/>
    <property type="match status" value="1"/>
</dbReference>
<dbReference type="InterPro" id="IPR059015">
    <property type="entry name" value="DUF8148_M"/>
</dbReference>
<evidence type="ECO:0000313" key="5">
    <source>
        <dbReference type="EMBL" id="SDY51208.1"/>
    </source>
</evidence>
<dbReference type="Pfam" id="PF26474">
    <property type="entry name" value="DUF8148_M"/>
    <property type="match status" value="1"/>
</dbReference>
<dbReference type="AlphaFoldDB" id="A0A1H3KHX7"/>
<evidence type="ECO:0000259" key="4">
    <source>
        <dbReference type="Pfam" id="PF26475"/>
    </source>
</evidence>
<sequence>MSAGASISDGCNTSPIRDYLLEELEEEGLLGRGQLLDGSYTDRDRDRARLLQLIAEHPEGILRSRLVHVGLNGLRLYGTDPWRNTVGFADLDWNSAEDRHDAALDRISDKTSTVDQLDGSDSEYQFAYRFTKAAEDAGFVRLESSGKSATVFPTLRLLDLISSGISETETPDDGTLSDRDFVRRVLSSVNSHLSDSQKAASAEGLLRYIRRIDDFRLAFDVHVRSRSGSETRRMTKEYKTRFNSEDRHGRSFARLQDALDARADPGATAAFATLTTDPKQHGSLLDSIQNINPNFHRLQQYLASDPSTKKDTRKTNVPGWRPDLDGEVTGRPRRTLDYLKVLEFASGGLPHLHTLYFDPPRRETDGMPWLIDKGELSQKWSDYGQGGVVDVRPLVYRDDLCPAGDPNDPDDDGLLDLVPFVGSSLDEEGTWQFIQKSTEDTIVNWYRREHDLDGVRFNSAEGWVDWYRYGDNNLSRDEVAERAGQHDLVNMEGDDEIIFQKTAGSYLGKYLSATYGALADVAESFEDRESLTSGEDDSKKAVWKLALYWATDKQFWSASRGIERAIDPEDPELEGEPREAAEWASQDTVLELSRAYAETWVHEPDLDELTESGRAQATIRELSTDYWVSIDYLGAFPYWDMPVSTSQAASLEVLEENMNDPDAPSVSEEIDRPPPLAQVWGES</sequence>
<name>A0A1H3KHX7_9EURY</name>
<protein>
    <submittedName>
        <fullName evidence="5">Uncharacterized protein</fullName>
    </submittedName>
</protein>
<evidence type="ECO:0000313" key="6">
    <source>
        <dbReference type="Proteomes" id="UP000199170"/>
    </source>
</evidence>
<feature type="region of interest" description="Disordered" evidence="1">
    <location>
        <begin position="304"/>
        <end position="328"/>
    </location>
</feature>
<dbReference type="Pfam" id="PF26475">
    <property type="entry name" value="DUF8148_C"/>
    <property type="match status" value="1"/>
</dbReference>
<dbReference type="InterPro" id="IPR059016">
    <property type="entry name" value="DUF8148_C"/>
</dbReference>
<dbReference type="InterPro" id="IPR058461">
    <property type="entry name" value="DUF8148_N"/>
</dbReference>
<evidence type="ECO:0000259" key="2">
    <source>
        <dbReference type="Pfam" id="PF26473"/>
    </source>
</evidence>
<evidence type="ECO:0000259" key="3">
    <source>
        <dbReference type="Pfam" id="PF26474"/>
    </source>
</evidence>
<dbReference type="Proteomes" id="UP000199170">
    <property type="component" value="Unassembled WGS sequence"/>
</dbReference>
<gene>
    <name evidence="5" type="ORF">SAMN04487946_11943</name>
</gene>
<reference evidence="6" key="1">
    <citation type="submission" date="2016-10" db="EMBL/GenBank/DDBJ databases">
        <authorList>
            <person name="Varghese N."/>
            <person name="Submissions S."/>
        </authorList>
    </citation>
    <scope>NUCLEOTIDE SEQUENCE [LARGE SCALE GENOMIC DNA]</scope>
    <source>
        <strain evidence="6">CGMCC 1.10118</strain>
    </source>
</reference>
<organism evidence="5 6">
    <name type="scientific">Halobellus clavatus</name>
    <dbReference type="NCBI Taxonomy" id="660517"/>
    <lineage>
        <taxon>Archaea</taxon>
        <taxon>Methanobacteriati</taxon>
        <taxon>Methanobacteriota</taxon>
        <taxon>Stenosarchaea group</taxon>
        <taxon>Halobacteria</taxon>
        <taxon>Halobacteriales</taxon>
        <taxon>Haloferacaceae</taxon>
        <taxon>Halobellus</taxon>
    </lineage>
</organism>
<dbReference type="EMBL" id="FNPB01000019">
    <property type="protein sequence ID" value="SDY51208.1"/>
    <property type="molecule type" value="Genomic_DNA"/>
</dbReference>